<evidence type="ECO:0000256" key="1">
    <source>
        <dbReference type="ARBA" id="ARBA00006974"/>
    </source>
</evidence>
<protein>
    <submittedName>
        <fullName evidence="2">Uncharacterized protein</fullName>
    </submittedName>
</protein>
<organism evidence="2 3">
    <name type="scientific">Vanilla planifolia</name>
    <name type="common">Vanilla</name>
    <dbReference type="NCBI Taxonomy" id="51239"/>
    <lineage>
        <taxon>Eukaryota</taxon>
        <taxon>Viridiplantae</taxon>
        <taxon>Streptophyta</taxon>
        <taxon>Embryophyta</taxon>
        <taxon>Tracheophyta</taxon>
        <taxon>Spermatophyta</taxon>
        <taxon>Magnoliopsida</taxon>
        <taxon>Liliopsida</taxon>
        <taxon>Asparagales</taxon>
        <taxon>Orchidaceae</taxon>
        <taxon>Vanilloideae</taxon>
        <taxon>Vanilleae</taxon>
        <taxon>Vanilla</taxon>
    </lineage>
</organism>
<dbReference type="AlphaFoldDB" id="A0A835R3L5"/>
<dbReference type="PANTHER" id="PTHR31374:SF198">
    <property type="entry name" value="AUXIN-RESPONSIVE PROTEIN SAUR72"/>
    <property type="match status" value="1"/>
</dbReference>
<sequence length="99" mass="10675">MGEGCEAIKRRLLDGWSSSSSSSSSSSRVKKGYVPVLVGRGAAAERFYVHVKHFGLPTMAVLLEMAEEEMGKQSEGILRIPCVEAAHFRHVLGAISNGK</sequence>
<comment type="similarity">
    <text evidence="1">Belongs to the ARG7 family.</text>
</comment>
<dbReference type="Proteomes" id="UP000639772">
    <property type="component" value="Unassembled WGS sequence"/>
</dbReference>
<accession>A0A835R3L5</accession>
<dbReference type="InterPro" id="IPR003676">
    <property type="entry name" value="SAUR_fam"/>
</dbReference>
<dbReference type="EMBL" id="JADCNM010000005">
    <property type="protein sequence ID" value="KAG0483784.1"/>
    <property type="molecule type" value="Genomic_DNA"/>
</dbReference>
<evidence type="ECO:0000313" key="3">
    <source>
        <dbReference type="Proteomes" id="UP000639772"/>
    </source>
</evidence>
<comment type="caution">
    <text evidence="2">The sequence shown here is derived from an EMBL/GenBank/DDBJ whole genome shotgun (WGS) entry which is preliminary data.</text>
</comment>
<dbReference type="OrthoDB" id="838391at2759"/>
<evidence type="ECO:0000313" key="2">
    <source>
        <dbReference type="EMBL" id="KAG0483784.1"/>
    </source>
</evidence>
<dbReference type="GO" id="GO:0009733">
    <property type="term" value="P:response to auxin"/>
    <property type="evidence" value="ECO:0007669"/>
    <property type="project" value="InterPro"/>
</dbReference>
<proteinExistence type="inferred from homology"/>
<gene>
    <name evidence="2" type="ORF">HPP92_011868</name>
</gene>
<dbReference type="PANTHER" id="PTHR31374">
    <property type="entry name" value="AUXIN-INDUCED PROTEIN-LIKE-RELATED"/>
    <property type="match status" value="1"/>
</dbReference>
<name>A0A835R3L5_VANPL</name>
<dbReference type="Pfam" id="PF02519">
    <property type="entry name" value="Auxin_inducible"/>
    <property type="match status" value="1"/>
</dbReference>
<reference evidence="2 3" key="1">
    <citation type="journal article" date="2020" name="Nat. Food">
        <title>A phased Vanilla planifolia genome enables genetic improvement of flavour and production.</title>
        <authorList>
            <person name="Hasing T."/>
            <person name="Tang H."/>
            <person name="Brym M."/>
            <person name="Khazi F."/>
            <person name="Huang T."/>
            <person name="Chambers A.H."/>
        </authorList>
    </citation>
    <scope>NUCLEOTIDE SEQUENCE [LARGE SCALE GENOMIC DNA]</scope>
    <source>
        <tissue evidence="2">Leaf</tissue>
    </source>
</reference>